<keyword evidence="1" id="KW-1133">Transmembrane helix</keyword>
<feature type="transmembrane region" description="Helical" evidence="1">
    <location>
        <begin position="76"/>
        <end position="93"/>
    </location>
</feature>
<feature type="transmembrane region" description="Helical" evidence="1">
    <location>
        <begin position="7"/>
        <end position="28"/>
    </location>
</feature>
<keyword evidence="1" id="KW-0472">Membrane</keyword>
<evidence type="ECO:0000256" key="1">
    <source>
        <dbReference type="SAM" id="Phobius"/>
    </source>
</evidence>
<protein>
    <submittedName>
        <fullName evidence="2">Inner membrane protein ybaN</fullName>
    </submittedName>
</protein>
<evidence type="ECO:0000313" key="3">
    <source>
        <dbReference type="Proteomes" id="UP000095431"/>
    </source>
</evidence>
<proteinExistence type="predicted"/>
<name>A0A174AT59_9FIRM</name>
<dbReference type="Pfam" id="PF04304">
    <property type="entry name" value="DUF454"/>
    <property type="match status" value="1"/>
</dbReference>
<sequence>MKHTLKIFWMTLGFLCLGLGTVGIVLPILPTVPFYMATLFFFANSSEKLHSWFLGTNLYRKHLDSFVQKRAMTMGTKLRIMGTVTVIMGIGFLCMKNVPIGRICLIVAWICHVLYFFLRVKTEKEILEGAE</sequence>
<dbReference type="PIRSF" id="PIRSF016789">
    <property type="entry name" value="DUF454"/>
    <property type="match status" value="1"/>
</dbReference>
<accession>A0A174AT59</accession>
<reference evidence="2 3" key="1">
    <citation type="submission" date="2015-09" db="EMBL/GenBank/DDBJ databases">
        <authorList>
            <consortium name="Pathogen Informatics"/>
        </authorList>
    </citation>
    <scope>NUCLEOTIDE SEQUENCE [LARGE SCALE GENOMIC DNA]</scope>
    <source>
        <strain evidence="2 3">2789STDY5834863</strain>
    </source>
</reference>
<dbReference type="PANTHER" id="PTHR35813:SF1">
    <property type="entry name" value="INNER MEMBRANE PROTEIN YBAN"/>
    <property type="match status" value="1"/>
</dbReference>
<dbReference type="RefSeq" id="WP_082433175.1">
    <property type="nucleotide sequence ID" value="NZ_BTHH01000007.1"/>
</dbReference>
<dbReference type="PANTHER" id="PTHR35813">
    <property type="entry name" value="INNER MEMBRANE PROTEIN YBAN"/>
    <property type="match status" value="1"/>
</dbReference>
<dbReference type="Proteomes" id="UP000095431">
    <property type="component" value="Unassembled WGS sequence"/>
</dbReference>
<dbReference type="AlphaFoldDB" id="A0A174AT59"/>
<dbReference type="EMBL" id="CYZN01000007">
    <property type="protein sequence ID" value="CUN90656.1"/>
    <property type="molecule type" value="Genomic_DNA"/>
</dbReference>
<dbReference type="InterPro" id="IPR007401">
    <property type="entry name" value="DUF454"/>
</dbReference>
<feature type="transmembrane region" description="Helical" evidence="1">
    <location>
        <begin position="99"/>
        <end position="118"/>
    </location>
</feature>
<keyword evidence="1" id="KW-0812">Transmembrane</keyword>
<organism evidence="2 3">
    <name type="scientific">Blautia wexlerae</name>
    <dbReference type="NCBI Taxonomy" id="418240"/>
    <lineage>
        <taxon>Bacteria</taxon>
        <taxon>Bacillati</taxon>
        <taxon>Bacillota</taxon>
        <taxon>Clostridia</taxon>
        <taxon>Lachnospirales</taxon>
        <taxon>Lachnospiraceae</taxon>
        <taxon>Blautia</taxon>
    </lineage>
</organism>
<dbReference type="GO" id="GO:0005886">
    <property type="term" value="C:plasma membrane"/>
    <property type="evidence" value="ECO:0007669"/>
    <property type="project" value="TreeGrafter"/>
</dbReference>
<evidence type="ECO:0000313" key="2">
    <source>
        <dbReference type="EMBL" id="CUN90656.1"/>
    </source>
</evidence>
<gene>
    <name evidence="2" type="primary">ybaN</name>
    <name evidence="2" type="ORF">ERS852478_01369</name>
</gene>